<evidence type="ECO:0000313" key="7">
    <source>
        <dbReference type="EMBL" id="VDL61444.1"/>
    </source>
</evidence>
<evidence type="ECO:0000256" key="1">
    <source>
        <dbReference type="ARBA" id="ARBA00004123"/>
    </source>
</evidence>
<dbReference type="GO" id="GO:0002949">
    <property type="term" value="P:tRNA threonylcarbamoyladenosine modification"/>
    <property type="evidence" value="ECO:0007669"/>
    <property type="project" value="TreeGrafter"/>
</dbReference>
<feature type="domain" description="RRM" evidence="6">
    <location>
        <begin position="115"/>
        <end position="189"/>
    </location>
</feature>
<organism evidence="9">
    <name type="scientific">Hymenolepis diminuta</name>
    <name type="common">Rat tapeworm</name>
    <dbReference type="NCBI Taxonomy" id="6216"/>
    <lineage>
        <taxon>Eukaryota</taxon>
        <taxon>Metazoa</taxon>
        <taxon>Spiralia</taxon>
        <taxon>Lophotrochozoa</taxon>
        <taxon>Platyhelminthes</taxon>
        <taxon>Cestoda</taxon>
        <taxon>Eucestoda</taxon>
        <taxon>Cyclophyllidea</taxon>
        <taxon>Hymenolepididae</taxon>
        <taxon>Hymenolepis</taxon>
    </lineage>
</organism>
<protein>
    <submittedName>
        <fullName evidence="9">RRM domain-containing protein</fullName>
    </submittedName>
</protein>
<feature type="domain" description="RRM" evidence="6">
    <location>
        <begin position="292"/>
        <end position="358"/>
    </location>
</feature>
<dbReference type="InterPro" id="IPR000504">
    <property type="entry name" value="RRM_dom"/>
</dbReference>
<gene>
    <name evidence="7" type="ORF">HDID_LOCUS9126</name>
</gene>
<dbReference type="PANTHER" id="PTHR15840:SF10">
    <property type="entry name" value="EKC_KEOPS COMPLEX SUBUNIT TPRKB"/>
    <property type="match status" value="1"/>
</dbReference>
<evidence type="ECO:0000313" key="9">
    <source>
        <dbReference type="WBParaSite" id="HDID_0000912801-mRNA-1"/>
    </source>
</evidence>
<keyword evidence="4 5" id="KW-0539">Nucleus</keyword>
<name>A0A0R3SUF6_HYMDI</name>
<dbReference type="InterPro" id="IPR012677">
    <property type="entry name" value="Nucleotide-bd_a/b_plait_sf"/>
</dbReference>
<dbReference type="Pfam" id="PF08617">
    <property type="entry name" value="CGI-121"/>
    <property type="match status" value="1"/>
</dbReference>
<dbReference type="Gene3D" id="3.30.70.330">
    <property type="match status" value="2"/>
</dbReference>
<evidence type="ECO:0000256" key="4">
    <source>
        <dbReference type="ARBA" id="ARBA00023242"/>
    </source>
</evidence>
<evidence type="ECO:0000313" key="8">
    <source>
        <dbReference type="Proteomes" id="UP000274504"/>
    </source>
</evidence>
<dbReference type="Pfam" id="PF00076">
    <property type="entry name" value="RRM_1"/>
    <property type="match status" value="1"/>
</dbReference>
<dbReference type="GO" id="GO:0000408">
    <property type="term" value="C:EKC/KEOPS complex"/>
    <property type="evidence" value="ECO:0007669"/>
    <property type="project" value="TreeGrafter"/>
</dbReference>
<dbReference type="EMBL" id="UYSG01011217">
    <property type="protein sequence ID" value="VDL61444.1"/>
    <property type="molecule type" value="Genomic_DNA"/>
</dbReference>
<comment type="subcellular location">
    <subcellularLocation>
        <location evidence="1">Nucleus</location>
    </subcellularLocation>
</comment>
<dbReference type="PANTHER" id="PTHR15840">
    <property type="entry name" value="CGI-121 FAMILY MEMBER"/>
    <property type="match status" value="1"/>
</dbReference>
<reference evidence="9" key="1">
    <citation type="submission" date="2017-02" db="UniProtKB">
        <authorList>
            <consortium name="WormBaseParasite"/>
        </authorList>
    </citation>
    <scope>IDENTIFICATION</scope>
</reference>
<sequence length="578" mass="64277">MTADKPSPTMDPIQRESIERKLSLRNMCSVKLTNMPKRYNYTAVVELAPDMTACRILYDSVSRRPKNHCYLEFPSNEVAIKCVTKLNNTEFLGKKIQASIGADLSENAGDYIPLSILLYNLHWKTSKGEIAKHFPTSKSIDIIAKTKKGSVDKRQSIVAKLTFNTIDEVITSVDEKQGCIIHGRRISVHFCPKQSKGKVVGLTVYGLKKDTTEAEVRAIFPQANKVDLFPLGGFAVLHYDLFEDCKLDRKNALGAEMKGRKLRILYKYHTEEKKDQKAKAQAGETSGIRTSLIFVKNLGRNATEEQVAALFPNTRIVSMPKKGKACRGYAIIDCRSVISAIRFLAKPQTLDGRKLSIEPASVKKIIWQHFTAVFLLFLVTLVNAIQAYYFLQAWSTVDLVLFPRYKLSVGLFCDVATALDLNAQVQAGKLPYPADLCALLDADFIVDITQIESAAVQALTNRSGGKLQGKGVFSTELLACLHPRHSIKEALTTFGVKDSTRRVLLVLLQTPDVPAPDLDNINVLTGKLGDLSSLYDNFDQDKVSEIYGITGTEFERHGEEKAYVLSVLTRMSASLLSR</sequence>
<evidence type="ECO:0000256" key="5">
    <source>
        <dbReference type="RuleBase" id="RU004398"/>
    </source>
</evidence>
<dbReference type="InterPro" id="IPR013926">
    <property type="entry name" value="CGI121/TPRKB"/>
</dbReference>
<feature type="domain" description="RRM" evidence="6">
    <location>
        <begin position="29"/>
        <end position="99"/>
    </location>
</feature>
<comment type="similarity">
    <text evidence="2 5">Belongs to the CGI121/TPRKB family.</text>
</comment>
<dbReference type="Proteomes" id="UP000274504">
    <property type="component" value="Unassembled WGS sequence"/>
</dbReference>
<dbReference type="InterPro" id="IPR035979">
    <property type="entry name" value="RBD_domain_sf"/>
</dbReference>
<dbReference type="SMART" id="SM00360">
    <property type="entry name" value="RRM"/>
    <property type="match status" value="4"/>
</dbReference>
<evidence type="ECO:0000256" key="3">
    <source>
        <dbReference type="ARBA" id="ARBA00022694"/>
    </source>
</evidence>
<dbReference type="WBParaSite" id="HDID_0000912801-mRNA-1">
    <property type="protein sequence ID" value="HDID_0000912801-mRNA-1"/>
    <property type="gene ID" value="HDID_0000912801"/>
</dbReference>
<dbReference type="GO" id="GO:0005634">
    <property type="term" value="C:nucleus"/>
    <property type="evidence" value="ECO:0007669"/>
    <property type="project" value="UniProtKB-SubCell"/>
</dbReference>
<dbReference type="InterPro" id="IPR036504">
    <property type="entry name" value="CGI121/TPRKB_sf"/>
</dbReference>
<dbReference type="CDD" id="cd00590">
    <property type="entry name" value="RRM_SF"/>
    <property type="match status" value="3"/>
</dbReference>
<reference evidence="7 8" key="2">
    <citation type="submission" date="2018-11" db="EMBL/GenBank/DDBJ databases">
        <authorList>
            <consortium name="Pathogen Informatics"/>
        </authorList>
    </citation>
    <scope>NUCLEOTIDE SEQUENCE [LARGE SCALE GENOMIC DNA]</scope>
</reference>
<dbReference type="Gene3D" id="3.30.2380.10">
    <property type="entry name" value="CGI121/TPRKB"/>
    <property type="match status" value="1"/>
</dbReference>
<keyword evidence="3" id="KW-0819">tRNA processing</keyword>
<feature type="domain" description="RRM" evidence="6">
    <location>
        <begin position="201"/>
        <end position="265"/>
    </location>
</feature>
<accession>A0A0R3SUF6</accession>
<dbReference type="GO" id="GO:0005829">
    <property type="term" value="C:cytosol"/>
    <property type="evidence" value="ECO:0007669"/>
    <property type="project" value="TreeGrafter"/>
</dbReference>
<evidence type="ECO:0000256" key="2">
    <source>
        <dbReference type="ARBA" id="ARBA00005546"/>
    </source>
</evidence>
<dbReference type="OrthoDB" id="167718at2759"/>
<dbReference type="SUPFAM" id="SSF54928">
    <property type="entry name" value="RNA-binding domain, RBD"/>
    <property type="match status" value="2"/>
</dbReference>
<dbReference type="GO" id="GO:0003723">
    <property type="term" value="F:RNA binding"/>
    <property type="evidence" value="ECO:0007669"/>
    <property type="project" value="InterPro"/>
</dbReference>
<evidence type="ECO:0000259" key="6">
    <source>
        <dbReference type="SMART" id="SM00360"/>
    </source>
</evidence>
<proteinExistence type="inferred from homology"/>
<dbReference type="AlphaFoldDB" id="A0A0R3SUF6"/>
<dbReference type="STRING" id="6216.A0A0R3SUF6"/>
<dbReference type="SUPFAM" id="SSF143870">
    <property type="entry name" value="PF0523-like"/>
    <property type="match status" value="1"/>
</dbReference>